<dbReference type="InterPro" id="IPR003123">
    <property type="entry name" value="VPS9"/>
</dbReference>
<accession>A0AAV7CYU3</accession>
<dbReference type="GO" id="GO:0016192">
    <property type="term" value="P:vesicle-mediated transport"/>
    <property type="evidence" value="ECO:0007669"/>
    <property type="project" value="InterPro"/>
</dbReference>
<dbReference type="GO" id="GO:0005829">
    <property type="term" value="C:cytosol"/>
    <property type="evidence" value="ECO:0007669"/>
    <property type="project" value="TreeGrafter"/>
</dbReference>
<dbReference type="InterPro" id="IPR045046">
    <property type="entry name" value="Vps9-like"/>
</dbReference>
<dbReference type="Pfam" id="PF23268">
    <property type="entry name" value="RIN1"/>
    <property type="match status" value="1"/>
</dbReference>
<dbReference type="InterPro" id="IPR037191">
    <property type="entry name" value="VPS9_dom_sf"/>
</dbReference>
<dbReference type="SUPFAM" id="SSF109993">
    <property type="entry name" value="VPS9 domain"/>
    <property type="match status" value="1"/>
</dbReference>
<dbReference type="SMART" id="SM00167">
    <property type="entry name" value="VPS9"/>
    <property type="match status" value="1"/>
</dbReference>
<dbReference type="GO" id="GO:0005085">
    <property type="term" value="F:guanyl-nucleotide exchange factor activity"/>
    <property type="evidence" value="ECO:0007669"/>
    <property type="project" value="InterPro"/>
</dbReference>
<dbReference type="GO" id="GO:0031267">
    <property type="term" value="F:small GTPase binding"/>
    <property type="evidence" value="ECO:0007669"/>
    <property type="project" value="TreeGrafter"/>
</dbReference>
<reference evidence="3" key="1">
    <citation type="thesis" date="2020" institute="ProQuest LLC" country="789 East Eisenhower Parkway, Ann Arbor, MI, USA">
        <title>Comparative Genomics and Chromosome Evolution.</title>
        <authorList>
            <person name="Mudd A.B."/>
        </authorList>
    </citation>
    <scope>NUCLEOTIDE SEQUENCE</scope>
    <source>
        <strain evidence="3">237g6f4</strain>
        <tissue evidence="3">Blood</tissue>
    </source>
</reference>
<evidence type="ECO:0000256" key="1">
    <source>
        <dbReference type="SAM" id="MobiDB-lite"/>
    </source>
</evidence>
<dbReference type="PANTHER" id="PTHR23101:SF72">
    <property type="entry name" value="RAS AND RAB INTERACTOR-LIKE PROTEIN"/>
    <property type="match status" value="1"/>
</dbReference>
<comment type="caution">
    <text evidence="3">The sequence shown here is derived from an EMBL/GenBank/DDBJ whole genome shotgun (WGS) entry which is preliminary data.</text>
</comment>
<feature type="domain" description="VPS9" evidence="2">
    <location>
        <begin position="366"/>
        <end position="510"/>
    </location>
</feature>
<keyword evidence="4" id="KW-1185">Reference proteome</keyword>
<dbReference type="EMBL" id="WNYA01000002">
    <property type="protein sequence ID" value="KAG8589681.1"/>
    <property type="molecule type" value="Genomic_DNA"/>
</dbReference>
<dbReference type="EMBL" id="WNYA01000002">
    <property type="protein sequence ID" value="KAG8589682.1"/>
    <property type="molecule type" value="Genomic_DNA"/>
</dbReference>
<dbReference type="Pfam" id="PF02204">
    <property type="entry name" value="VPS9"/>
    <property type="match status" value="1"/>
</dbReference>
<sequence>MKLDLTQSNKQEQQYCSIRVTSENGALFIINPLFLHEHGDRWLTHLSDMSITDKRKSVPWCFQRKIEKTNCEPAIKDINVPHHHDTEEQSNLCQPPTREDIIDICTNQKTPEAETCEVQEHLRSHFRKSALLRKSAVRTQSGPNKVDPLKILQSPEEATSRKVHEKRYSLIPHRVSWIEEAERLSASSLSKSSSDSSLNSSDSFLLPPLPELDSVSISSVEEEGEHSNLRQKRKHSHAIGDMVRHSLLAVSTALTGLVSTEKHLGNRIQLLAEDSSTYLGSTLQTFISHMKKGSVQYISTTEMLQTLRQQITNIKSYLLVSNEIWEFVDHQEMDDSKIAFIIERSLYKCLLKPIKNVIYSQLLEMHNKDGSLGKLLDNQKKMKACSLGEQRLRTGLPGPSTMEKIQQKFALMHTAYSPEKKIRFLLKVCKLIYEAMEATSGKKEAFGADDFLPVLIHVLLGCDLSSVQLDVEYMMELLDPTQLQGEGGYYLTTLFGAIYHISSFNTISRKLSVEAQNSIRQWQRRRTIHHKHYPQKPRNLSSEM</sequence>
<feature type="region of interest" description="Disordered" evidence="1">
    <location>
        <begin position="133"/>
        <end position="164"/>
    </location>
</feature>
<dbReference type="Proteomes" id="UP000824782">
    <property type="component" value="Unassembled WGS sequence"/>
</dbReference>
<proteinExistence type="predicted"/>
<evidence type="ECO:0000313" key="3">
    <source>
        <dbReference type="EMBL" id="KAG8589681.1"/>
    </source>
</evidence>
<dbReference type="AlphaFoldDB" id="A0AAV7CYU3"/>
<protein>
    <recommendedName>
        <fullName evidence="2">VPS9 domain-containing protein</fullName>
    </recommendedName>
</protein>
<organism evidence="3 4">
    <name type="scientific">Engystomops pustulosus</name>
    <name type="common">Tungara frog</name>
    <name type="synonym">Physalaemus pustulosus</name>
    <dbReference type="NCBI Taxonomy" id="76066"/>
    <lineage>
        <taxon>Eukaryota</taxon>
        <taxon>Metazoa</taxon>
        <taxon>Chordata</taxon>
        <taxon>Craniata</taxon>
        <taxon>Vertebrata</taxon>
        <taxon>Euteleostomi</taxon>
        <taxon>Amphibia</taxon>
        <taxon>Batrachia</taxon>
        <taxon>Anura</taxon>
        <taxon>Neobatrachia</taxon>
        <taxon>Hyloidea</taxon>
        <taxon>Leptodactylidae</taxon>
        <taxon>Leiuperinae</taxon>
        <taxon>Engystomops</taxon>
    </lineage>
</organism>
<dbReference type="PROSITE" id="PS51205">
    <property type="entry name" value="VPS9"/>
    <property type="match status" value="1"/>
</dbReference>
<gene>
    <name evidence="3" type="ORF">GDO81_006491</name>
</gene>
<evidence type="ECO:0000313" key="4">
    <source>
        <dbReference type="Proteomes" id="UP000824782"/>
    </source>
</evidence>
<dbReference type="PANTHER" id="PTHR23101">
    <property type="entry name" value="RAB GDP/GTP EXCHANGE FACTOR"/>
    <property type="match status" value="1"/>
</dbReference>
<name>A0AAV7CYU3_ENGPU</name>
<dbReference type="Gene3D" id="1.20.1050.80">
    <property type="entry name" value="VPS9 domain"/>
    <property type="match status" value="1"/>
</dbReference>
<evidence type="ECO:0000259" key="2">
    <source>
        <dbReference type="PROSITE" id="PS51205"/>
    </source>
</evidence>
<dbReference type="GO" id="GO:0030139">
    <property type="term" value="C:endocytic vesicle"/>
    <property type="evidence" value="ECO:0007669"/>
    <property type="project" value="TreeGrafter"/>
</dbReference>